<sequence length="151" mass="16506">MVLKSFLDMALYEAIITDKENVAILKPNNLEIPLPEIVKNRKPLVENSDFLNQVAVILQCNNYPLPNAEDHSNINDPERNIGGIGQPIDETAQLSRTQSDTTSANEPTTSHTSISPASPGLARCSSQNEAPESDTTTQAESPFKDEEIDLC</sequence>
<dbReference type="EMBL" id="LR787241">
    <property type="protein sequence ID" value="CAB3263103.1"/>
    <property type="molecule type" value="mRNA"/>
</dbReference>
<evidence type="ECO:0000313" key="2">
    <source>
        <dbReference type="EMBL" id="CAB3263103.1"/>
    </source>
</evidence>
<evidence type="ECO:0000256" key="1">
    <source>
        <dbReference type="SAM" id="MobiDB-lite"/>
    </source>
</evidence>
<organism evidence="2">
    <name type="scientific">Phallusia mammillata</name>
    <dbReference type="NCBI Taxonomy" id="59560"/>
    <lineage>
        <taxon>Eukaryota</taxon>
        <taxon>Metazoa</taxon>
        <taxon>Chordata</taxon>
        <taxon>Tunicata</taxon>
        <taxon>Ascidiacea</taxon>
        <taxon>Phlebobranchia</taxon>
        <taxon>Ascidiidae</taxon>
        <taxon>Phallusia</taxon>
    </lineage>
</organism>
<dbReference type="AlphaFoldDB" id="A0A6F9DJH4"/>
<feature type="compositionally biased region" description="Basic and acidic residues" evidence="1">
    <location>
        <begin position="68"/>
        <end position="79"/>
    </location>
</feature>
<proteinExistence type="evidence at transcript level"/>
<reference evidence="2" key="1">
    <citation type="submission" date="2020-04" db="EMBL/GenBank/DDBJ databases">
        <authorList>
            <person name="Neveu A P."/>
        </authorList>
    </citation>
    <scope>NUCLEOTIDE SEQUENCE</scope>
    <source>
        <tissue evidence="2">Whole embryo</tissue>
    </source>
</reference>
<gene>
    <name evidence="2" type="primary">LOC101242726-002</name>
</gene>
<feature type="compositionally biased region" description="Polar residues" evidence="1">
    <location>
        <begin position="124"/>
        <end position="140"/>
    </location>
</feature>
<accession>A0A6F9DJH4</accession>
<protein>
    <submittedName>
        <fullName evidence="2">Uncharacterized protein LOC101242726</fullName>
    </submittedName>
</protein>
<name>A0A6F9DJH4_9ASCI</name>
<feature type="region of interest" description="Disordered" evidence="1">
    <location>
        <begin position="68"/>
        <end position="151"/>
    </location>
</feature>
<feature type="compositionally biased region" description="Polar residues" evidence="1">
    <location>
        <begin position="92"/>
        <end position="116"/>
    </location>
</feature>